<dbReference type="Gene3D" id="3.40.50.300">
    <property type="entry name" value="P-loop containing nucleotide triphosphate hydrolases"/>
    <property type="match status" value="1"/>
</dbReference>
<keyword evidence="2" id="KW-0238">DNA-binding</keyword>
<sequence length="391" mass="43147">MIDNERTVLGALMLDSRYLGEAMKAVAAEDFQDERLGRIFRGMVDMQGLGEPVDVITVSGKLKTWGVIGIEPADLHTWVGEVFTAANVSYYAELVARAALERGVVKVATQLRDSAGDPVSAVREGMSALEGLQKRAAGADFQLRTVRDLLDFDTSHDWLISGLLERKDRLMLTGFEGLGKSTFLRQLVFAAAAGVHPFRDWQSITPRRCLVIDAENTERQWARAARGLVSQVSNLQADGNLSENLAVANIRRIDITRPDELMQIHQLVDRVNPDIVMIGPLYRLTKGAINDDDEAAPVLAALDTLRDRGLALLIEAHAGKSMSKTGERQLAPRGSSALLGWPEFGMGLRVTPKGKPGEVDLVRWRGDREERMWPKRLIKSSNGLPFQEVQS</sequence>
<evidence type="ECO:0000313" key="5">
    <source>
        <dbReference type="Proteomes" id="UP001597492"/>
    </source>
</evidence>
<evidence type="ECO:0000313" key="4">
    <source>
        <dbReference type="EMBL" id="MFD2757082.1"/>
    </source>
</evidence>
<feature type="domain" description="DNA helicase DnaB-like N-terminal" evidence="3">
    <location>
        <begin position="2"/>
        <end position="96"/>
    </location>
</feature>
<keyword evidence="5" id="KW-1185">Reference proteome</keyword>
<organism evidence="4 5">
    <name type="scientific">Gulosibacter faecalis</name>
    <dbReference type="NCBI Taxonomy" id="272240"/>
    <lineage>
        <taxon>Bacteria</taxon>
        <taxon>Bacillati</taxon>
        <taxon>Actinomycetota</taxon>
        <taxon>Actinomycetes</taxon>
        <taxon>Micrococcales</taxon>
        <taxon>Microbacteriaceae</taxon>
        <taxon>Gulosibacter</taxon>
    </lineage>
</organism>
<gene>
    <name evidence="4" type="ORF">ACFSW7_01670</name>
</gene>
<dbReference type="PANTHER" id="PTHR30153:SF2">
    <property type="entry name" value="REPLICATIVE DNA HELICASE"/>
    <property type="match status" value="1"/>
</dbReference>
<dbReference type="InterPro" id="IPR007693">
    <property type="entry name" value="DNA_helicase_DnaB-like_N"/>
</dbReference>
<evidence type="ECO:0000259" key="3">
    <source>
        <dbReference type="Pfam" id="PF00772"/>
    </source>
</evidence>
<dbReference type="InterPro" id="IPR027417">
    <property type="entry name" value="P-loop_NTPase"/>
</dbReference>
<dbReference type="Gene3D" id="1.10.860.10">
    <property type="entry name" value="DNAb Helicase, Chain A"/>
    <property type="match status" value="1"/>
</dbReference>
<dbReference type="SUPFAM" id="SSF48024">
    <property type="entry name" value="N-terminal domain of DnaB helicase"/>
    <property type="match status" value="1"/>
</dbReference>
<keyword evidence="1" id="KW-0235">DNA replication</keyword>
<dbReference type="Proteomes" id="UP001597492">
    <property type="component" value="Unassembled WGS sequence"/>
</dbReference>
<dbReference type="PANTHER" id="PTHR30153">
    <property type="entry name" value="REPLICATIVE DNA HELICASE DNAB"/>
    <property type="match status" value="1"/>
</dbReference>
<dbReference type="SUPFAM" id="SSF52540">
    <property type="entry name" value="P-loop containing nucleoside triphosphate hydrolases"/>
    <property type="match status" value="1"/>
</dbReference>
<dbReference type="Pfam" id="PF00772">
    <property type="entry name" value="DnaB"/>
    <property type="match status" value="1"/>
</dbReference>
<dbReference type="InterPro" id="IPR036185">
    <property type="entry name" value="DNA_heli_DnaB-like_N_sf"/>
</dbReference>
<reference evidence="5" key="1">
    <citation type="journal article" date="2019" name="Int. J. Syst. Evol. Microbiol.">
        <title>The Global Catalogue of Microorganisms (GCM) 10K type strain sequencing project: providing services to taxonomists for standard genome sequencing and annotation.</title>
        <authorList>
            <consortium name="The Broad Institute Genomics Platform"/>
            <consortium name="The Broad Institute Genome Sequencing Center for Infectious Disease"/>
            <person name="Wu L."/>
            <person name="Ma J."/>
        </authorList>
    </citation>
    <scope>NUCLEOTIDE SEQUENCE [LARGE SCALE GENOMIC DNA]</scope>
    <source>
        <strain evidence="5">TISTR 1514</strain>
    </source>
</reference>
<protein>
    <submittedName>
        <fullName evidence="4">AAA family ATPase</fullName>
    </submittedName>
</protein>
<dbReference type="InterPro" id="IPR016136">
    <property type="entry name" value="DNA_helicase_N/primase_C"/>
</dbReference>
<evidence type="ECO:0000256" key="1">
    <source>
        <dbReference type="ARBA" id="ARBA00022705"/>
    </source>
</evidence>
<dbReference type="Pfam" id="PF13481">
    <property type="entry name" value="AAA_25"/>
    <property type="match status" value="1"/>
</dbReference>
<dbReference type="RefSeq" id="WP_019618415.1">
    <property type="nucleotide sequence ID" value="NZ_JBHUNE010000001.1"/>
</dbReference>
<proteinExistence type="predicted"/>
<evidence type="ECO:0000256" key="2">
    <source>
        <dbReference type="ARBA" id="ARBA00023125"/>
    </source>
</evidence>
<dbReference type="EMBL" id="JBHUNE010000001">
    <property type="protein sequence ID" value="MFD2757082.1"/>
    <property type="molecule type" value="Genomic_DNA"/>
</dbReference>
<comment type="caution">
    <text evidence="4">The sequence shown here is derived from an EMBL/GenBank/DDBJ whole genome shotgun (WGS) entry which is preliminary data.</text>
</comment>
<name>A0ABW5UTY4_9MICO</name>
<accession>A0ABW5UTY4</accession>